<feature type="region of interest" description="Disordered" evidence="5">
    <location>
        <begin position="251"/>
        <end position="270"/>
    </location>
</feature>
<dbReference type="GO" id="GO:0016887">
    <property type="term" value="F:ATP hydrolysis activity"/>
    <property type="evidence" value="ECO:0007669"/>
    <property type="project" value="InterPro"/>
</dbReference>
<comment type="similarity">
    <text evidence="1">Belongs to the ABC transporter superfamily.</text>
</comment>
<keyword evidence="8" id="KW-1185">Reference proteome</keyword>
<evidence type="ECO:0000256" key="4">
    <source>
        <dbReference type="ARBA" id="ARBA00022840"/>
    </source>
</evidence>
<evidence type="ECO:0000259" key="6">
    <source>
        <dbReference type="PROSITE" id="PS50893"/>
    </source>
</evidence>
<dbReference type="CDD" id="cd03221">
    <property type="entry name" value="ABCF_EF-3"/>
    <property type="match status" value="2"/>
</dbReference>
<dbReference type="InterPro" id="IPR003439">
    <property type="entry name" value="ABC_transporter-like_ATP-bd"/>
</dbReference>
<keyword evidence="3" id="KW-0547">Nucleotide-binding</keyword>
<proteinExistence type="inferred from homology"/>
<evidence type="ECO:0000256" key="3">
    <source>
        <dbReference type="ARBA" id="ARBA00022741"/>
    </source>
</evidence>
<dbReference type="Gene3D" id="3.40.50.300">
    <property type="entry name" value="P-loop containing nucleotide triphosphate hydrolases"/>
    <property type="match status" value="2"/>
</dbReference>
<evidence type="ECO:0000256" key="1">
    <source>
        <dbReference type="ARBA" id="ARBA00005417"/>
    </source>
</evidence>
<name>A0A7W6PBK7_9HYPH</name>
<dbReference type="EMBL" id="JACIDZ010000016">
    <property type="protein sequence ID" value="MBB4124000.1"/>
    <property type="molecule type" value="Genomic_DNA"/>
</dbReference>
<dbReference type="AlphaFoldDB" id="A0A7W6PBK7"/>
<dbReference type="PROSITE" id="PS50893">
    <property type="entry name" value="ABC_TRANSPORTER_2"/>
    <property type="match status" value="1"/>
</dbReference>
<protein>
    <submittedName>
        <fullName evidence="7">ATPase subunit of ABC transporter with duplicated ATPase domains</fullName>
    </submittedName>
</protein>
<dbReference type="PANTHER" id="PTHR19211">
    <property type="entry name" value="ATP-BINDING TRANSPORT PROTEIN-RELATED"/>
    <property type="match status" value="1"/>
</dbReference>
<evidence type="ECO:0000256" key="2">
    <source>
        <dbReference type="ARBA" id="ARBA00022737"/>
    </source>
</evidence>
<dbReference type="FunFam" id="3.40.50.300:FF:001320">
    <property type="entry name" value="Heme ABC transporter ATP-binding protein"/>
    <property type="match status" value="1"/>
</dbReference>
<dbReference type="GO" id="GO:0005524">
    <property type="term" value="F:ATP binding"/>
    <property type="evidence" value="ECO:0007669"/>
    <property type="project" value="UniProtKB-KW"/>
</dbReference>
<keyword evidence="2" id="KW-0677">Repeat</keyword>
<dbReference type="Proteomes" id="UP000530571">
    <property type="component" value="Unassembled WGS sequence"/>
</dbReference>
<feature type="domain" description="ABC transporter" evidence="6">
    <location>
        <begin position="5"/>
        <end position="234"/>
    </location>
</feature>
<comment type="caution">
    <text evidence="7">The sequence shown here is derived from an EMBL/GenBank/DDBJ whole genome shotgun (WGS) entry which is preliminary data.</text>
</comment>
<dbReference type="SUPFAM" id="SSF52540">
    <property type="entry name" value="P-loop containing nucleoside triphosphate hydrolases"/>
    <property type="match status" value="2"/>
</dbReference>
<dbReference type="Pfam" id="PF00005">
    <property type="entry name" value="ABC_tran"/>
    <property type="match status" value="2"/>
</dbReference>
<organism evidence="7 8">
    <name type="scientific">Martelella radicis</name>
    <dbReference type="NCBI Taxonomy" id="1397476"/>
    <lineage>
        <taxon>Bacteria</taxon>
        <taxon>Pseudomonadati</taxon>
        <taxon>Pseudomonadota</taxon>
        <taxon>Alphaproteobacteria</taxon>
        <taxon>Hyphomicrobiales</taxon>
        <taxon>Aurantimonadaceae</taxon>
        <taxon>Martelella</taxon>
    </lineage>
</organism>
<dbReference type="InterPro" id="IPR050611">
    <property type="entry name" value="ABCF"/>
</dbReference>
<reference evidence="7 8" key="1">
    <citation type="submission" date="2020-08" db="EMBL/GenBank/DDBJ databases">
        <title>Genomic Encyclopedia of Type Strains, Phase IV (KMG-IV): sequencing the most valuable type-strain genomes for metagenomic binning, comparative biology and taxonomic classification.</title>
        <authorList>
            <person name="Goeker M."/>
        </authorList>
    </citation>
    <scope>NUCLEOTIDE SEQUENCE [LARGE SCALE GENOMIC DNA]</scope>
    <source>
        <strain evidence="7 8">DSM 28101</strain>
    </source>
</reference>
<feature type="compositionally biased region" description="Basic and acidic residues" evidence="5">
    <location>
        <begin position="253"/>
        <end position="265"/>
    </location>
</feature>
<dbReference type="PANTHER" id="PTHR19211:SF6">
    <property type="entry name" value="BLL7188 PROTEIN"/>
    <property type="match status" value="1"/>
</dbReference>
<accession>A0A7W6PBK7</accession>
<evidence type="ECO:0000256" key="5">
    <source>
        <dbReference type="SAM" id="MobiDB-lite"/>
    </source>
</evidence>
<keyword evidence="4" id="KW-0067">ATP-binding</keyword>
<dbReference type="SMART" id="SM00382">
    <property type="entry name" value="AAA"/>
    <property type="match status" value="2"/>
</dbReference>
<dbReference type="InterPro" id="IPR017871">
    <property type="entry name" value="ABC_transporter-like_CS"/>
</dbReference>
<dbReference type="InterPro" id="IPR003593">
    <property type="entry name" value="AAA+_ATPase"/>
</dbReference>
<sequence length="533" mass="56946">MHATITLSGLSFTTADGHSLFNNIDAAFGPGLTGLVGRNGAGKTTLLKLIAGEIAPSSGTVSVAGRLALFDQTVRPKAGETLADCFAITAMLEMIREAGEGRASVETMGRIDWLAEEKAVAALSRFAIAYPLTTPLVSLSGGELTRARLAALIYDDPDFILLDEPTNNLDAAGRKLLMGFLGGWRGGALVVSHDRELLEEMTEIAELTSLGITRYGGNYSFYEREKAAEIENRERRLSEAEREVRQASAAARQRAERKARTDAKGRKARKRNDMPKMVLDGMKAQSEATAARQNALKERQAEKAAEALSEAKARLEVVAPFAVTLPPSGLAAGRRVLKADRLAGGYDAEAPLFRDFSFEMTGPERVAIEGGNGAGKSTLVKTLAGGLRPLGGAAEICVPFALFDQAVSMLEPAASVRENFRRLNPHDGENACRAALARFRFRADEALKRVAELSGGELLRAGLAVAVGGTRPAQLLILDEPTNHLDLESLATLEAGLNAYDGALLVISHDRVFLERIGIATRIALSGDGAIRR</sequence>
<evidence type="ECO:0000313" key="7">
    <source>
        <dbReference type="EMBL" id="MBB4124000.1"/>
    </source>
</evidence>
<evidence type="ECO:0000313" key="8">
    <source>
        <dbReference type="Proteomes" id="UP000530571"/>
    </source>
</evidence>
<dbReference type="PROSITE" id="PS00211">
    <property type="entry name" value="ABC_TRANSPORTER_1"/>
    <property type="match status" value="1"/>
</dbReference>
<dbReference type="InterPro" id="IPR027417">
    <property type="entry name" value="P-loop_NTPase"/>
</dbReference>
<dbReference type="RefSeq" id="WP_183490065.1">
    <property type="nucleotide sequence ID" value="NZ_JACIDZ010000016.1"/>
</dbReference>
<gene>
    <name evidence="7" type="ORF">GGR30_003952</name>
</gene>